<sequence>MKNTEEILLNLNRLLRFEINRCEEDKKELIRREQKIEKLQAKKVVLNENRKYTLIQEQESANVQRKELYNFVYNEFSILLNRANDILVNCSKISLKQQKEIKNIGSEILYLNRTIPKNVSHPVEWQLFNESWSITEVLLNRKNADFSYPMPSTTIEISKNQIVEETVRDINLKEKDFAEQGTVTLTMIHLINFMWSQGQRSVSINSEDTTAKTIIKKYLEYLEKKHGLAGYEVKMNLENEATDNVDELWNLLQTNFFSPAKLQTQPWYKKIISVSKSPMTSFSLFSIAQQSAKDNKNEFRTSCQSLA</sequence>
<proteinExistence type="predicted"/>
<evidence type="ECO:0000256" key="1">
    <source>
        <dbReference type="SAM" id="Coils"/>
    </source>
</evidence>
<protein>
    <submittedName>
        <fullName evidence="2">Uncharacterized protein</fullName>
    </submittedName>
</protein>
<name>A0A222P2X6_9GAMM</name>
<keyword evidence="1" id="KW-0175">Coiled coil</keyword>
<dbReference type="RefSeq" id="WP_094091167.1">
    <property type="nucleotide sequence ID" value="NZ_CP016397.1"/>
</dbReference>
<evidence type="ECO:0000313" key="2">
    <source>
        <dbReference type="EMBL" id="ASQ46193.1"/>
    </source>
</evidence>
<gene>
    <name evidence="2" type="ORF">clem_08205</name>
</gene>
<dbReference type="Proteomes" id="UP000201728">
    <property type="component" value="Chromosome"/>
</dbReference>
<dbReference type="AlphaFoldDB" id="A0A222P2X6"/>
<keyword evidence="3" id="KW-1185">Reference proteome</keyword>
<feature type="coiled-coil region" evidence="1">
    <location>
        <begin position="12"/>
        <end position="49"/>
    </location>
</feature>
<accession>A0A222P2X6</accession>
<evidence type="ECO:0000313" key="3">
    <source>
        <dbReference type="Proteomes" id="UP000201728"/>
    </source>
</evidence>
<dbReference type="EMBL" id="CP016397">
    <property type="protein sequence ID" value="ASQ46193.1"/>
    <property type="molecule type" value="Genomic_DNA"/>
</dbReference>
<dbReference type="KEGG" id="lcd:clem_08205"/>
<organism evidence="2 3">
    <name type="scientific">Legionella clemsonensis</name>
    <dbReference type="NCBI Taxonomy" id="1867846"/>
    <lineage>
        <taxon>Bacteria</taxon>
        <taxon>Pseudomonadati</taxon>
        <taxon>Pseudomonadota</taxon>
        <taxon>Gammaproteobacteria</taxon>
        <taxon>Legionellales</taxon>
        <taxon>Legionellaceae</taxon>
        <taxon>Legionella</taxon>
    </lineage>
</organism>
<reference evidence="3" key="1">
    <citation type="submission" date="2016-07" db="EMBL/GenBank/DDBJ databases">
        <authorList>
            <person name="Florea S."/>
            <person name="Webb J.S."/>
            <person name="Jaromczyk J."/>
            <person name="Schardl C.L."/>
        </authorList>
    </citation>
    <scope>NUCLEOTIDE SEQUENCE [LARGE SCALE GENOMIC DNA]</scope>
    <source>
        <strain evidence="3">CDC-D5610</strain>
    </source>
</reference>